<sequence>MTEASQQTLTKSYGLKELLSKQGMHGYVALATTTTTPRPTKAKPTSSTEPVVVKIHKAHKDAESFLKREAEITKRLTGATDPSFNPIIPLLLADTNTPCSWFSMPYIRGCELVDFMDSFQDTNRYIPGAFMYHFFLEMLNTLDWLHNRSSDKTFIVAHHDIRTSNIMLQPPHGTPPTAESTTKQLQAYMPKVILMDFGHAKLSETARQDRGIRTDSDIADVGLLLFLLGEKSDADHDWVRWMCDETDSCYLSAGGILAKHGGRTARRLEAETGLQNVLDIVEACEISMTGDAEVGFF</sequence>
<dbReference type="InterPro" id="IPR011009">
    <property type="entry name" value="Kinase-like_dom_sf"/>
</dbReference>
<protein>
    <recommendedName>
        <fullName evidence="1">Protein kinase domain-containing protein</fullName>
    </recommendedName>
</protein>
<dbReference type="Gene3D" id="1.10.510.10">
    <property type="entry name" value="Transferase(Phosphotransferase) domain 1"/>
    <property type="match status" value="1"/>
</dbReference>
<evidence type="ECO:0000313" key="2">
    <source>
        <dbReference type="EMBL" id="KAF2429977.1"/>
    </source>
</evidence>
<dbReference type="AlphaFoldDB" id="A0A9P4NQT2"/>
<dbReference type="EMBL" id="MU007042">
    <property type="protein sequence ID" value="KAF2429977.1"/>
    <property type="molecule type" value="Genomic_DNA"/>
</dbReference>
<comment type="caution">
    <text evidence="2">The sequence shown here is derived from an EMBL/GenBank/DDBJ whole genome shotgun (WGS) entry which is preliminary data.</text>
</comment>
<dbReference type="Proteomes" id="UP000800235">
    <property type="component" value="Unassembled WGS sequence"/>
</dbReference>
<dbReference type="OrthoDB" id="3795368at2759"/>
<dbReference type="InterPro" id="IPR000719">
    <property type="entry name" value="Prot_kinase_dom"/>
</dbReference>
<dbReference type="Gene3D" id="3.30.200.20">
    <property type="entry name" value="Phosphorylase Kinase, domain 1"/>
    <property type="match status" value="1"/>
</dbReference>
<accession>A0A9P4NQT2</accession>
<proteinExistence type="predicted"/>
<dbReference type="GO" id="GO:0004672">
    <property type="term" value="F:protein kinase activity"/>
    <property type="evidence" value="ECO:0007669"/>
    <property type="project" value="InterPro"/>
</dbReference>
<feature type="domain" description="Protein kinase" evidence="1">
    <location>
        <begin position="14"/>
        <end position="297"/>
    </location>
</feature>
<dbReference type="SMART" id="SM00220">
    <property type="entry name" value="S_TKc"/>
    <property type="match status" value="1"/>
</dbReference>
<dbReference type="PROSITE" id="PS50011">
    <property type="entry name" value="PROTEIN_KINASE_DOM"/>
    <property type="match status" value="1"/>
</dbReference>
<dbReference type="GO" id="GO:0005524">
    <property type="term" value="F:ATP binding"/>
    <property type="evidence" value="ECO:0007669"/>
    <property type="project" value="InterPro"/>
</dbReference>
<evidence type="ECO:0000259" key="1">
    <source>
        <dbReference type="PROSITE" id="PS50011"/>
    </source>
</evidence>
<dbReference type="SUPFAM" id="SSF56112">
    <property type="entry name" value="Protein kinase-like (PK-like)"/>
    <property type="match status" value="1"/>
</dbReference>
<name>A0A9P4NQT2_9PEZI</name>
<organism evidence="2 3">
    <name type="scientific">Tothia fuscella</name>
    <dbReference type="NCBI Taxonomy" id="1048955"/>
    <lineage>
        <taxon>Eukaryota</taxon>
        <taxon>Fungi</taxon>
        <taxon>Dikarya</taxon>
        <taxon>Ascomycota</taxon>
        <taxon>Pezizomycotina</taxon>
        <taxon>Dothideomycetes</taxon>
        <taxon>Pleosporomycetidae</taxon>
        <taxon>Venturiales</taxon>
        <taxon>Cylindrosympodiaceae</taxon>
        <taxon>Tothia</taxon>
    </lineage>
</organism>
<reference evidence="2" key="1">
    <citation type="journal article" date="2020" name="Stud. Mycol.">
        <title>101 Dothideomycetes genomes: a test case for predicting lifestyles and emergence of pathogens.</title>
        <authorList>
            <person name="Haridas S."/>
            <person name="Albert R."/>
            <person name="Binder M."/>
            <person name="Bloem J."/>
            <person name="Labutti K."/>
            <person name="Salamov A."/>
            <person name="Andreopoulos B."/>
            <person name="Baker S."/>
            <person name="Barry K."/>
            <person name="Bills G."/>
            <person name="Bluhm B."/>
            <person name="Cannon C."/>
            <person name="Castanera R."/>
            <person name="Culley D."/>
            <person name="Daum C."/>
            <person name="Ezra D."/>
            <person name="Gonzalez J."/>
            <person name="Henrissat B."/>
            <person name="Kuo A."/>
            <person name="Liang C."/>
            <person name="Lipzen A."/>
            <person name="Lutzoni F."/>
            <person name="Magnuson J."/>
            <person name="Mondo S."/>
            <person name="Nolan M."/>
            <person name="Ohm R."/>
            <person name="Pangilinan J."/>
            <person name="Park H.-J."/>
            <person name="Ramirez L."/>
            <person name="Alfaro M."/>
            <person name="Sun H."/>
            <person name="Tritt A."/>
            <person name="Yoshinaga Y."/>
            <person name="Zwiers L.-H."/>
            <person name="Turgeon B."/>
            <person name="Goodwin S."/>
            <person name="Spatafora J."/>
            <person name="Crous P."/>
            <person name="Grigoriev I."/>
        </authorList>
    </citation>
    <scope>NUCLEOTIDE SEQUENCE</scope>
    <source>
        <strain evidence="2">CBS 130266</strain>
    </source>
</reference>
<gene>
    <name evidence="2" type="ORF">EJ08DRAFT_716156</name>
</gene>
<keyword evidence="3" id="KW-1185">Reference proteome</keyword>
<evidence type="ECO:0000313" key="3">
    <source>
        <dbReference type="Proteomes" id="UP000800235"/>
    </source>
</evidence>